<dbReference type="InterPro" id="IPR008538">
    <property type="entry name" value="Uma2"/>
</dbReference>
<dbReference type="Pfam" id="PF05685">
    <property type="entry name" value="Uma2"/>
    <property type="match status" value="1"/>
</dbReference>
<evidence type="ECO:0000259" key="1">
    <source>
        <dbReference type="Pfam" id="PF05685"/>
    </source>
</evidence>
<dbReference type="CDD" id="cd06260">
    <property type="entry name" value="DUF820-like"/>
    <property type="match status" value="1"/>
</dbReference>
<dbReference type="InterPro" id="IPR011335">
    <property type="entry name" value="Restrct_endonuc-II-like"/>
</dbReference>
<evidence type="ECO:0000313" key="2">
    <source>
        <dbReference type="EMBL" id="AXE19902.1"/>
    </source>
</evidence>
<organism evidence="2 3">
    <name type="scientific">Runella rosea</name>
    <dbReference type="NCBI Taxonomy" id="2259595"/>
    <lineage>
        <taxon>Bacteria</taxon>
        <taxon>Pseudomonadati</taxon>
        <taxon>Bacteroidota</taxon>
        <taxon>Cytophagia</taxon>
        <taxon>Cytophagales</taxon>
        <taxon>Spirosomataceae</taxon>
        <taxon>Runella</taxon>
    </lineage>
</organism>
<keyword evidence="2" id="KW-0540">Nuclease</keyword>
<dbReference type="OrthoDB" id="9808428at2"/>
<dbReference type="GO" id="GO:0004519">
    <property type="term" value="F:endonuclease activity"/>
    <property type="evidence" value="ECO:0007669"/>
    <property type="project" value="UniProtKB-KW"/>
</dbReference>
<proteinExistence type="predicted"/>
<dbReference type="SUPFAM" id="SSF52980">
    <property type="entry name" value="Restriction endonuclease-like"/>
    <property type="match status" value="1"/>
</dbReference>
<sequence length="193" mass="22451">MITDIHSLDPNGTYTYADYLKWRFDEQVEIIKGKIYRMSPAPKMVHQWVSGQLSYILRTHFDGKPCTIFEAPFDVRLPIGNDRFPEKIYTVVQPDICVICEESKLDEDGCLGAPDLIVEITSTSTYKKDFNEKFNWYEKAGVREYWIAIPSEKAIQVYYLENDQYQLGGIYDKSPAQSVIFEGFEAELEKVFR</sequence>
<accession>A0A344TMN1</accession>
<keyword evidence="2" id="KW-0378">Hydrolase</keyword>
<keyword evidence="2" id="KW-0255">Endonuclease</keyword>
<dbReference type="KEGG" id="run:DR864_20200"/>
<dbReference type="PANTHER" id="PTHR36558">
    <property type="entry name" value="GLR1098 PROTEIN"/>
    <property type="match status" value="1"/>
</dbReference>
<dbReference type="RefSeq" id="WP_114068670.1">
    <property type="nucleotide sequence ID" value="NZ_CP030850.1"/>
</dbReference>
<dbReference type="Gene3D" id="3.90.1570.10">
    <property type="entry name" value="tt1808, chain A"/>
    <property type="match status" value="1"/>
</dbReference>
<protein>
    <submittedName>
        <fullName evidence="2">Uma2 family endonuclease</fullName>
    </submittedName>
</protein>
<dbReference type="InterPro" id="IPR012296">
    <property type="entry name" value="Nuclease_put_TT1808"/>
</dbReference>
<dbReference type="EMBL" id="CP030850">
    <property type="protein sequence ID" value="AXE19902.1"/>
    <property type="molecule type" value="Genomic_DNA"/>
</dbReference>
<dbReference type="Proteomes" id="UP000251993">
    <property type="component" value="Chromosome"/>
</dbReference>
<dbReference type="PANTHER" id="PTHR36558:SF1">
    <property type="entry name" value="RESTRICTION ENDONUCLEASE DOMAIN-CONTAINING PROTEIN-RELATED"/>
    <property type="match status" value="1"/>
</dbReference>
<name>A0A344TMN1_9BACT</name>
<feature type="domain" description="Putative restriction endonuclease" evidence="1">
    <location>
        <begin position="17"/>
        <end position="186"/>
    </location>
</feature>
<gene>
    <name evidence="2" type="ORF">DR864_20200</name>
</gene>
<evidence type="ECO:0000313" key="3">
    <source>
        <dbReference type="Proteomes" id="UP000251993"/>
    </source>
</evidence>
<dbReference type="AlphaFoldDB" id="A0A344TMN1"/>
<reference evidence="2 3" key="1">
    <citation type="submission" date="2018-07" db="EMBL/GenBank/DDBJ databases">
        <title>Genome sequencing of Runella.</title>
        <authorList>
            <person name="Baek M.-G."/>
            <person name="Yi H."/>
        </authorList>
    </citation>
    <scope>NUCLEOTIDE SEQUENCE [LARGE SCALE GENOMIC DNA]</scope>
    <source>
        <strain evidence="2 3">HYN0085</strain>
    </source>
</reference>
<keyword evidence="3" id="KW-1185">Reference proteome</keyword>